<dbReference type="RefSeq" id="WP_014449570.1">
    <property type="nucleotide sequence ID" value="NC_017094.1"/>
</dbReference>
<dbReference type="Proteomes" id="UP000007382">
    <property type="component" value="Chromosome"/>
</dbReference>
<dbReference type="EMBL" id="AP012342">
    <property type="protein sequence ID" value="BAM07082.1"/>
    <property type="molecule type" value="Genomic_DNA"/>
</dbReference>
<feature type="domain" description="Putative regulatory protein FmdB zinc ribbon" evidence="2">
    <location>
        <begin position="1"/>
        <end position="41"/>
    </location>
</feature>
<feature type="compositionally biased region" description="Low complexity" evidence="1">
    <location>
        <begin position="65"/>
        <end position="75"/>
    </location>
</feature>
<keyword evidence="4" id="KW-1185">Reference proteome</keyword>
<protein>
    <submittedName>
        <fullName evidence="3">Regulatory protein, FmdB family</fullName>
    </submittedName>
</protein>
<dbReference type="AlphaFoldDB" id="I0IP83"/>
<accession>I0IP83</accession>
<organism evidence="3 4">
    <name type="scientific">Leptospirillum ferrooxidans (strain C2-3)</name>
    <dbReference type="NCBI Taxonomy" id="1162668"/>
    <lineage>
        <taxon>Bacteria</taxon>
        <taxon>Pseudomonadati</taxon>
        <taxon>Nitrospirota</taxon>
        <taxon>Nitrospiria</taxon>
        <taxon>Nitrospirales</taxon>
        <taxon>Nitrospiraceae</taxon>
        <taxon>Leptospirillum</taxon>
    </lineage>
</organism>
<dbReference type="InterPro" id="IPR013429">
    <property type="entry name" value="Regulatory_FmdB_Zinc_ribbon"/>
</dbReference>
<name>I0IP83_LEPFC</name>
<evidence type="ECO:0000259" key="2">
    <source>
        <dbReference type="SMART" id="SM00834"/>
    </source>
</evidence>
<dbReference type="HOGENOM" id="CLU_136025_1_1_0"/>
<evidence type="ECO:0000256" key="1">
    <source>
        <dbReference type="SAM" id="MobiDB-lite"/>
    </source>
</evidence>
<dbReference type="KEGG" id="lfc:LFE_1399"/>
<proteinExistence type="predicted"/>
<dbReference type="OrthoDB" id="9813321at2"/>
<dbReference type="NCBIfam" id="TIGR02605">
    <property type="entry name" value="CxxC_CxxC_SSSS"/>
    <property type="match status" value="1"/>
</dbReference>
<reference evidence="4" key="2">
    <citation type="submission" date="2012-03" db="EMBL/GenBank/DDBJ databases">
        <title>The complete genome sequence of the pioneer microbe on fresh volcanic deposit, Leptospirillum ferrooxidans strain C2-3.</title>
        <authorList>
            <person name="Fujimura R."/>
            <person name="Sato Y."/>
            <person name="Nishizawa T."/>
            <person name="Nanba K."/>
            <person name="Oshima K."/>
            <person name="Hattori M."/>
            <person name="Kamijo T."/>
            <person name="Ohta H."/>
        </authorList>
    </citation>
    <scope>NUCLEOTIDE SEQUENCE [LARGE SCALE GENOMIC DNA]</scope>
    <source>
        <strain evidence="4">C2-3</strain>
    </source>
</reference>
<dbReference type="PANTHER" id="PTHR34404:SF2">
    <property type="entry name" value="CONSERVED SERINE RICH PROTEIN"/>
    <property type="match status" value="1"/>
</dbReference>
<dbReference type="eggNOG" id="COG2331">
    <property type="taxonomic scope" value="Bacteria"/>
</dbReference>
<gene>
    <name evidence="3" type="ordered locus">LFE_1399</name>
</gene>
<dbReference type="Pfam" id="PF09723">
    <property type="entry name" value="Zn_ribbon_8"/>
    <property type="match status" value="1"/>
</dbReference>
<reference evidence="3 4" key="1">
    <citation type="journal article" date="2012" name="J. Bacteriol.">
        <title>Complete Genome Sequence of Leptospirillum ferrooxidans Strain C2-3, Isolated from a Fresh Volcanic Ash Deposit on the Island of Miyake, Japan.</title>
        <authorList>
            <person name="Fujimura R."/>
            <person name="Sato Y."/>
            <person name="Nishizawa T."/>
            <person name="Oshima K."/>
            <person name="Kim S.-W."/>
            <person name="Hattori M."/>
            <person name="Kamijo T."/>
            <person name="Ohta H."/>
        </authorList>
    </citation>
    <scope>NUCLEOTIDE SEQUENCE [LARGE SCALE GENOMIC DNA]</scope>
    <source>
        <strain evidence="3 4">C2-3</strain>
    </source>
</reference>
<dbReference type="SMART" id="SM00834">
    <property type="entry name" value="CxxC_CXXC_SSSS"/>
    <property type="match status" value="1"/>
</dbReference>
<dbReference type="PATRIC" id="fig|1162668.3.peg.1665"/>
<dbReference type="PANTHER" id="PTHR34404">
    <property type="entry name" value="REGULATORY PROTEIN, FMDB FAMILY"/>
    <property type="match status" value="1"/>
</dbReference>
<evidence type="ECO:0000313" key="4">
    <source>
        <dbReference type="Proteomes" id="UP000007382"/>
    </source>
</evidence>
<sequence length="106" mass="11198">MPIYEYHCDKCNTTIERIQKFSDPIQTVCEVCGGPVKKLMGKPALQFKGTGFYITDYARKGMTDAGSSESSSSSEGSEKKTATESSPTPSAPSSTAPSSGSDTKTA</sequence>
<evidence type="ECO:0000313" key="3">
    <source>
        <dbReference type="EMBL" id="BAM07082.1"/>
    </source>
</evidence>
<feature type="compositionally biased region" description="Low complexity" evidence="1">
    <location>
        <begin position="83"/>
        <end position="106"/>
    </location>
</feature>
<feature type="region of interest" description="Disordered" evidence="1">
    <location>
        <begin position="62"/>
        <end position="106"/>
    </location>
</feature>